<dbReference type="PANTHER" id="PTHR47272:SF1">
    <property type="entry name" value="PIGGYBAC TRANSPOSABLE ELEMENT-DERIVED PROTEIN 3-LIKE"/>
    <property type="match status" value="1"/>
</dbReference>
<feature type="compositionally biased region" description="Low complexity" evidence="1">
    <location>
        <begin position="684"/>
        <end position="700"/>
    </location>
</feature>
<dbReference type="InterPro" id="IPR029526">
    <property type="entry name" value="PGBD"/>
</dbReference>
<evidence type="ECO:0000256" key="1">
    <source>
        <dbReference type="SAM" id="MobiDB-lite"/>
    </source>
</evidence>
<sequence length="1027" mass="113406">MIIRYAVMKGSENFDYLAFFNVRPNLSTRAYNISASIGNAAAAAGNRSCDLLGHTVISTSTFYSVPKERPKRFVHANLLDVINPNESDFSADEKSGEKVSGDSSDEGDAIQTEVEEAEKEVATSTDAPPVDRILQNMKRWYTWVKKDFDIEAGLCYDFDVYQRCNKGFYGSQGGYQLRLGAGVVLQLCSSLPKRDDNLVVTDNFFTGPQLVEELSRMGISYIGTVRENRLSCSKLMDEKSKKRGRDTCDTSVTSCDQKTMVALKWHDNRTVTLLSNCIGADPLTSVKREPIIDFGSMKVVLLLCIVGCYSGSILVCTAEDAKLLSQPEQSTSPPTPLGNSPHVADGARHASDGVSSETPGALNRVSRAARAFDDASGSVDDYRVLRAALNPPRRHRFLHFGRKRALLAPYYGSVATASGEEEAEWSGGEDEDDDEVTTSQEGPEAAALQWAKRTLRDGPNSFLHFGEREPEEEGSGGEQLRFKRNAQEAKSLEAAHMLNTGAEGFEAFNLQAESQDSDNLVPASKTKRSPNHIMHFGKRLQTASTVDENDGVKRGSHNSIMHFGKRNNQQDVDAILDNVYSTMDGTSGKRGANRMMHFGKRDPEYGLSTGLEGEPDLDFVSADKKAPNRILHFGKRPSSSSSSGEGDGDVEEAEKDKRGNRIMHFGKREDEDLSGMSLSSMNDASTAAVKRSASARSKYSGRPDQLQPFSGIGRQLQRQFQEWKKRNRILHFGKREPQRSVSYYQQKRLGNRIMHFGKRAGYPFNADGASSAHAAMKDKKLKHSILHFGKREDGIVSVMGDDKRNRIMHFGKRIGNDDQEYQYGQQLPMDKRAGNRILHFGKRLQAPSSPSTWDYGIDAAAETSRTAANKRAHRILHFGKRDSGANYGDGGVESNPVVLAQHLDEADASKVSGGHGQPETQNVIRKKRSTPPVESSDYIDDTLAQMMGELMGEDGYPDRITMGHSGLSGPLHLPHAYVAAQVYGNAFPRMLSRPSRSDRLFRALYSGEHGVEMMPKGQSRNVFLHFG</sequence>
<proteinExistence type="predicted"/>
<protein>
    <recommendedName>
        <fullName evidence="2">PiggyBac transposable element-derived protein domain-containing protein</fullName>
    </recommendedName>
</protein>
<feature type="region of interest" description="Disordered" evidence="1">
    <location>
        <begin position="85"/>
        <end position="109"/>
    </location>
</feature>
<comment type="caution">
    <text evidence="3">The sequence shown here is derived from an EMBL/GenBank/DDBJ whole genome shotgun (WGS) entry which is preliminary data.</text>
</comment>
<evidence type="ECO:0000259" key="2">
    <source>
        <dbReference type="Pfam" id="PF13843"/>
    </source>
</evidence>
<keyword evidence="4" id="KW-1185">Reference proteome</keyword>
<evidence type="ECO:0000313" key="3">
    <source>
        <dbReference type="EMBL" id="KAH8031527.1"/>
    </source>
</evidence>
<accession>A0A9J6EB51</accession>
<dbReference type="VEuPathDB" id="VectorBase:LOC119184537"/>
<feature type="compositionally biased region" description="Basic and acidic residues" evidence="1">
    <location>
        <begin position="91"/>
        <end position="100"/>
    </location>
</feature>
<dbReference type="Pfam" id="PF13843">
    <property type="entry name" value="DDE_Tnp_1_7"/>
    <property type="match status" value="1"/>
</dbReference>
<dbReference type="EMBL" id="JABSTU010000005">
    <property type="protein sequence ID" value="KAH8031527.1"/>
    <property type="molecule type" value="Genomic_DNA"/>
</dbReference>
<dbReference type="AlphaFoldDB" id="A0A9J6EB51"/>
<feature type="compositionally biased region" description="Acidic residues" evidence="1">
    <location>
        <begin position="419"/>
        <end position="436"/>
    </location>
</feature>
<feature type="region of interest" description="Disordered" evidence="1">
    <location>
        <begin position="418"/>
        <end position="445"/>
    </location>
</feature>
<evidence type="ECO:0000313" key="4">
    <source>
        <dbReference type="Proteomes" id="UP000821866"/>
    </source>
</evidence>
<reference evidence="3" key="1">
    <citation type="journal article" date="2020" name="Cell">
        <title>Large-Scale Comparative Analyses of Tick Genomes Elucidate Their Genetic Diversity and Vector Capacities.</title>
        <authorList>
            <consortium name="Tick Genome and Microbiome Consortium (TIGMIC)"/>
            <person name="Jia N."/>
            <person name="Wang J."/>
            <person name="Shi W."/>
            <person name="Du L."/>
            <person name="Sun Y."/>
            <person name="Zhan W."/>
            <person name="Jiang J.F."/>
            <person name="Wang Q."/>
            <person name="Zhang B."/>
            <person name="Ji P."/>
            <person name="Bell-Sakyi L."/>
            <person name="Cui X.M."/>
            <person name="Yuan T.T."/>
            <person name="Jiang B.G."/>
            <person name="Yang W.F."/>
            <person name="Lam T.T."/>
            <person name="Chang Q.C."/>
            <person name="Ding S.J."/>
            <person name="Wang X.J."/>
            <person name="Zhu J.G."/>
            <person name="Ruan X.D."/>
            <person name="Zhao L."/>
            <person name="Wei J.T."/>
            <person name="Ye R.Z."/>
            <person name="Que T.C."/>
            <person name="Du C.H."/>
            <person name="Zhou Y.H."/>
            <person name="Cheng J.X."/>
            <person name="Dai P.F."/>
            <person name="Guo W.B."/>
            <person name="Han X.H."/>
            <person name="Huang E.J."/>
            <person name="Li L.F."/>
            <person name="Wei W."/>
            <person name="Gao Y.C."/>
            <person name="Liu J.Z."/>
            <person name="Shao H.Z."/>
            <person name="Wang X."/>
            <person name="Wang C.C."/>
            <person name="Yang T.C."/>
            <person name="Huo Q.B."/>
            <person name="Li W."/>
            <person name="Chen H.Y."/>
            <person name="Chen S.E."/>
            <person name="Zhou L.G."/>
            <person name="Ni X.B."/>
            <person name="Tian J.H."/>
            <person name="Sheng Y."/>
            <person name="Liu T."/>
            <person name="Pan Y.S."/>
            <person name="Xia L.Y."/>
            <person name="Li J."/>
            <person name="Zhao F."/>
            <person name="Cao W.C."/>
        </authorList>
    </citation>
    <scope>NUCLEOTIDE SEQUENCE</scope>
    <source>
        <strain evidence="3">Rmic-2018</strain>
    </source>
</reference>
<feature type="region of interest" description="Disordered" evidence="1">
    <location>
        <begin position="459"/>
        <end position="481"/>
    </location>
</feature>
<dbReference type="VEuPathDB" id="VectorBase:LOC119164347"/>
<dbReference type="Proteomes" id="UP000821866">
    <property type="component" value="Chromosome 3"/>
</dbReference>
<feature type="region of interest" description="Disordered" evidence="1">
    <location>
        <begin position="326"/>
        <end position="362"/>
    </location>
</feature>
<organism evidence="3 4">
    <name type="scientific">Rhipicephalus microplus</name>
    <name type="common">Cattle tick</name>
    <name type="synonym">Boophilus microplus</name>
    <dbReference type="NCBI Taxonomy" id="6941"/>
    <lineage>
        <taxon>Eukaryota</taxon>
        <taxon>Metazoa</taxon>
        <taxon>Ecdysozoa</taxon>
        <taxon>Arthropoda</taxon>
        <taxon>Chelicerata</taxon>
        <taxon>Arachnida</taxon>
        <taxon>Acari</taxon>
        <taxon>Parasitiformes</taxon>
        <taxon>Ixodida</taxon>
        <taxon>Ixodoidea</taxon>
        <taxon>Ixodidae</taxon>
        <taxon>Rhipicephalinae</taxon>
        <taxon>Rhipicephalus</taxon>
        <taxon>Boophilus</taxon>
    </lineage>
</organism>
<feature type="domain" description="PiggyBac transposable element-derived protein" evidence="2">
    <location>
        <begin position="154"/>
        <end position="288"/>
    </location>
</feature>
<feature type="region of interest" description="Disordered" evidence="1">
    <location>
        <begin position="630"/>
        <end position="711"/>
    </location>
</feature>
<dbReference type="PANTHER" id="PTHR47272">
    <property type="entry name" value="DDE_TNP_1_7 DOMAIN-CONTAINING PROTEIN"/>
    <property type="match status" value="1"/>
</dbReference>
<feature type="region of interest" description="Disordered" evidence="1">
    <location>
        <begin position="909"/>
        <end position="936"/>
    </location>
</feature>
<name>A0A9J6EB51_RHIMP</name>
<reference evidence="3" key="2">
    <citation type="submission" date="2021-09" db="EMBL/GenBank/DDBJ databases">
        <authorList>
            <person name="Jia N."/>
            <person name="Wang J."/>
            <person name="Shi W."/>
            <person name="Du L."/>
            <person name="Sun Y."/>
            <person name="Zhan W."/>
            <person name="Jiang J."/>
            <person name="Wang Q."/>
            <person name="Zhang B."/>
            <person name="Ji P."/>
            <person name="Sakyi L.B."/>
            <person name="Cui X."/>
            <person name="Yuan T."/>
            <person name="Jiang B."/>
            <person name="Yang W."/>
            <person name="Lam T.T.-Y."/>
            <person name="Chang Q."/>
            <person name="Ding S."/>
            <person name="Wang X."/>
            <person name="Zhu J."/>
            <person name="Ruan X."/>
            <person name="Zhao L."/>
            <person name="Wei J."/>
            <person name="Que T."/>
            <person name="Du C."/>
            <person name="Cheng J."/>
            <person name="Dai P."/>
            <person name="Han X."/>
            <person name="Huang E."/>
            <person name="Gao Y."/>
            <person name="Liu J."/>
            <person name="Shao H."/>
            <person name="Ye R."/>
            <person name="Li L."/>
            <person name="Wei W."/>
            <person name="Wang X."/>
            <person name="Wang C."/>
            <person name="Huo Q."/>
            <person name="Li W."/>
            <person name="Guo W."/>
            <person name="Chen H."/>
            <person name="Chen S."/>
            <person name="Zhou L."/>
            <person name="Zhou L."/>
            <person name="Ni X."/>
            <person name="Tian J."/>
            <person name="Zhou Y."/>
            <person name="Sheng Y."/>
            <person name="Liu T."/>
            <person name="Pan Y."/>
            <person name="Xia L."/>
            <person name="Li J."/>
            <person name="Zhao F."/>
            <person name="Cao W."/>
        </authorList>
    </citation>
    <scope>NUCLEOTIDE SEQUENCE</scope>
    <source>
        <strain evidence="3">Rmic-2018</strain>
        <tissue evidence="3">Larvae</tissue>
    </source>
</reference>
<gene>
    <name evidence="3" type="ORF">HPB51_018973</name>
</gene>